<dbReference type="EC" id="2.7.11.1" evidence="9"/>
<feature type="region of interest" description="Disordered" evidence="6">
    <location>
        <begin position="391"/>
        <end position="415"/>
    </location>
</feature>
<keyword evidence="4 5" id="KW-0067">ATP-binding</keyword>
<keyword evidence="7" id="KW-0812">Transmembrane</keyword>
<evidence type="ECO:0000256" key="2">
    <source>
        <dbReference type="ARBA" id="ARBA00022741"/>
    </source>
</evidence>
<keyword evidence="3 9" id="KW-0418">Kinase</keyword>
<dbReference type="InterPro" id="IPR017441">
    <property type="entry name" value="Protein_kinase_ATP_BS"/>
</dbReference>
<dbReference type="PANTHER" id="PTHR43289">
    <property type="entry name" value="MITOGEN-ACTIVATED PROTEIN KINASE KINASE KINASE 20-RELATED"/>
    <property type="match status" value="1"/>
</dbReference>
<evidence type="ECO:0000313" key="10">
    <source>
        <dbReference type="Proteomes" id="UP000318081"/>
    </source>
</evidence>
<keyword evidence="1 9" id="KW-0808">Transferase</keyword>
<keyword evidence="7" id="KW-1133">Transmembrane helix</keyword>
<feature type="compositionally biased region" description="Basic and acidic residues" evidence="6">
    <location>
        <begin position="70"/>
        <end position="80"/>
    </location>
</feature>
<dbReference type="PANTHER" id="PTHR43289:SF6">
    <property type="entry name" value="SERINE_THREONINE-PROTEIN KINASE NEKL-3"/>
    <property type="match status" value="1"/>
</dbReference>
<dbReference type="PROSITE" id="PS00107">
    <property type="entry name" value="PROTEIN_KINASE_ATP"/>
    <property type="match status" value="1"/>
</dbReference>
<feature type="transmembrane region" description="Helical" evidence="7">
    <location>
        <begin position="565"/>
        <end position="585"/>
    </location>
</feature>
<feature type="transmembrane region" description="Helical" evidence="7">
    <location>
        <begin position="630"/>
        <end position="655"/>
    </location>
</feature>
<gene>
    <name evidence="9" type="primary">prkC_9</name>
    <name evidence="9" type="ORF">TBK1r_13820</name>
</gene>
<evidence type="ECO:0000259" key="8">
    <source>
        <dbReference type="PROSITE" id="PS50011"/>
    </source>
</evidence>
<dbReference type="SUPFAM" id="SSF56112">
    <property type="entry name" value="Protein kinase-like (PK-like)"/>
    <property type="match status" value="1"/>
</dbReference>
<evidence type="ECO:0000256" key="4">
    <source>
        <dbReference type="ARBA" id="ARBA00022840"/>
    </source>
</evidence>
<keyword evidence="2 5" id="KW-0547">Nucleotide-binding</keyword>
<dbReference type="InterPro" id="IPR000719">
    <property type="entry name" value="Prot_kinase_dom"/>
</dbReference>
<feature type="transmembrane region" description="Helical" evidence="7">
    <location>
        <begin position="707"/>
        <end position="726"/>
    </location>
</feature>
<proteinExistence type="predicted"/>
<feature type="region of interest" description="Disordered" evidence="6">
    <location>
        <begin position="1"/>
        <end position="120"/>
    </location>
</feature>
<sequence length="776" mass="84248">MKTLAPETRTLVGRDMTEQPIESVEVAGTPQGIDNPHAAPTGGEAEPTQRQGRKSRAGLAAKFFRCCQPKSKEQERKSSHPEPQFSGDGSVNEDRMQPAFTETSLGSPPETRPMSFTYAPGSQPLPPYTIRRGVGVGGFGEVYFAVSQAGKEVALKRIQRNLEIELRGVSQCLNLKHPNLVSLYDICRDADGGSWVVMEYVAGANLREILDRNPDGLPEAEARRWFAGIAAGVAHLHSAGLVHRDLKPGNIFDDLGIVKVGDYGLSKYISSSQRGGHTESVGTFHYMAPEIGRGKYGREIDVYALGIMLYELLTGRVPFDGESCHEIIVKHLTALPDLSGVTSPYRETILAALDKDPAKRPATIADLVAPLGLSLSDAAAVPTLVSATIGDAPSPAGKPGLHNRLQGNGKDDVRHDGRSAEAIDPVLGLEYSDSAAAAPASIDEPLLRAIRSSAHDLRCWWKSLEQSPRSRFWIGAFLAFVLFINTHWLLPALSILGAFYVPYYIIRQMVLHSSEQPSYAKAHRIASQAGPSNKARTRQEWRSEVRHLLRAKHNLVRMAELNTSWIASSLTVLTMAVAAGVIGLRSGDVSAVDVAPYFWMGLVVLVGAQGILGLGKLWERDDGEGLPRRLVLAGVGAGVGLFAYALNEFFLLSLVPGGSEMLGSELPQALYREDSTIRASGMMAHFALLFGGIRWWKSVDPLRRTRLSLWSVAVVCVAAWGVHQLIPVPQPVGLLVAGGLAMATQMSAPWINPRMFAANPWPRRKHPSPRLREANA</sequence>
<dbReference type="SMART" id="SM00220">
    <property type="entry name" value="S_TKc"/>
    <property type="match status" value="1"/>
</dbReference>
<dbReference type="InterPro" id="IPR011009">
    <property type="entry name" value="Kinase-like_dom_sf"/>
</dbReference>
<dbReference type="Pfam" id="PF00069">
    <property type="entry name" value="Pkinase"/>
    <property type="match status" value="1"/>
</dbReference>
<feature type="transmembrane region" description="Helical" evidence="7">
    <location>
        <begin position="675"/>
        <end position="695"/>
    </location>
</feature>
<dbReference type="Proteomes" id="UP000318081">
    <property type="component" value="Chromosome"/>
</dbReference>
<evidence type="ECO:0000256" key="1">
    <source>
        <dbReference type="ARBA" id="ARBA00022679"/>
    </source>
</evidence>
<dbReference type="PROSITE" id="PS50011">
    <property type="entry name" value="PROTEIN_KINASE_DOM"/>
    <property type="match status" value="1"/>
</dbReference>
<evidence type="ECO:0000256" key="6">
    <source>
        <dbReference type="SAM" id="MobiDB-lite"/>
    </source>
</evidence>
<dbReference type="Gene3D" id="1.10.510.10">
    <property type="entry name" value="Transferase(Phosphotransferase) domain 1"/>
    <property type="match status" value="1"/>
</dbReference>
<keyword evidence="7" id="KW-0472">Membrane</keyword>
<feature type="transmembrane region" description="Helical" evidence="7">
    <location>
        <begin position="732"/>
        <end position="751"/>
    </location>
</feature>
<evidence type="ECO:0000256" key="7">
    <source>
        <dbReference type="SAM" id="Phobius"/>
    </source>
</evidence>
<feature type="binding site" evidence="5">
    <location>
        <position position="156"/>
    </location>
    <ligand>
        <name>ATP</name>
        <dbReference type="ChEBI" id="CHEBI:30616"/>
    </ligand>
</feature>
<evidence type="ECO:0000256" key="3">
    <source>
        <dbReference type="ARBA" id="ARBA00022777"/>
    </source>
</evidence>
<accession>A0ABX5XKZ7</accession>
<feature type="domain" description="Protein kinase" evidence="8">
    <location>
        <begin position="128"/>
        <end position="372"/>
    </location>
</feature>
<protein>
    <submittedName>
        <fullName evidence="9">Serine/threonine-protein kinase PrkC</fullName>
        <ecNumber evidence="9">2.7.11.1</ecNumber>
    </submittedName>
</protein>
<organism evidence="9 10">
    <name type="scientific">Stieleria magnilauensis</name>
    <dbReference type="NCBI Taxonomy" id="2527963"/>
    <lineage>
        <taxon>Bacteria</taxon>
        <taxon>Pseudomonadati</taxon>
        <taxon>Planctomycetota</taxon>
        <taxon>Planctomycetia</taxon>
        <taxon>Pirellulales</taxon>
        <taxon>Pirellulaceae</taxon>
        <taxon>Stieleria</taxon>
    </lineage>
</organism>
<reference evidence="9 10" key="1">
    <citation type="submission" date="2019-02" db="EMBL/GenBank/DDBJ databases">
        <title>Deep-cultivation of Planctomycetes and their phenomic and genomic characterization uncovers novel biology.</title>
        <authorList>
            <person name="Wiegand S."/>
            <person name="Jogler M."/>
            <person name="Boedeker C."/>
            <person name="Pinto D."/>
            <person name="Vollmers J."/>
            <person name="Rivas-Marin E."/>
            <person name="Kohn T."/>
            <person name="Peeters S.H."/>
            <person name="Heuer A."/>
            <person name="Rast P."/>
            <person name="Oberbeckmann S."/>
            <person name="Bunk B."/>
            <person name="Jeske O."/>
            <person name="Meyerdierks A."/>
            <person name="Storesund J.E."/>
            <person name="Kallscheuer N."/>
            <person name="Luecker S."/>
            <person name="Lage O.M."/>
            <person name="Pohl T."/>
            <person name="Merkel B.J."/>
            <person name="Hornburger P."/>
            <person name="Mueller R.-W."/>
            <person name="Bruemmer F."/>
            <person name="Labrenz M."/>
            <person name="Spormann A.M."/>
            <person name="Op den Camp H."/>
            <person name="Overmann J."/>
            <person name="Amann R."/>
            <person name="Jetten M.S.M."/>
            <person name="Mascher T."/>
            <person name="Medema M.H."/>
            <person name="Devos D.P."/>
            <person name="Kaster A.-K."/>
            <person name="Ovreas L."/>
            <person name="Rohde M."/>
            <person name="Galperin M.Y."/>
            <person name="Jogler C."/>
        </authorList>
    </citation>
    <scope>NUCLEOTIDE SEQUENCE [LARGE SCALE GENOMIC DNA]</scope>
    <source>
        <strain evidence="9 10">TBK1r</strain>
    </source>
</reference>
<keyword evidence="10" id="KW-1185">Reference proteome</keyword>
<dbReference type="GO" id="GO:0004674">
    <property type="term" value="F:protein serine/threonine kinase activity"/>
    <property type="evidence" value="ECO:0007669"/>
    <property type="project" value="UniProtKB-EC"/>
</dbReference>
<evidence type="ECO:0000256" key="5">
    <source>
        <dbReference type="PROSITE-ProRule" id="PRU10141"/>
    </source>
</evidence>
<evidence type="ECO:0000313" key="9">
    <source>
        <dbReference type="EMBL" id="QDV82452.1"/>
    </source>
</evidence>
<name>A0ABX5XKZ7_9BACT</name>
<feature type="transmembrane region" description="Helical" evidence="7">
    <location>
        <begin position="597"/>
        <end position="618"/>
    </location>
</feature>
<feature type="transmembrane region" description="Helical" evidence="7">
    <location>
        <begin position="472"/>
        <end position="501"/>
    </location>
</feature>
<dbReference type="EMBL" id="CP036432">
    <property type="protein sequence ID" value="QDV82452.1"/>
    <property type="molecule type" value="Genomic_DNA"/>
</dbReference>
<dbReference type="CDD" id="cd14014">
    <property type="entry name" value="STKc_PknB_like"/>
    <property type="match status" value="1"/>
</dbReference>